<evidence type="ECO:0000256" key="2">
    <source>
        <dbReference type="ARBA" id="ARBA00005658"/>
    </source>
</evidence>
<organism evidence="10 11">
    <name type="scientific">Corynebacterium gerontici</name>
    <dbReference type="NCBI Taxonomy" id="2079234"/>
    <lineage>
        <taxon>Bacteria</taxon>
        <taxon>Bacillati</taxon>
        <taxon>Actinomycetota</taxon>
        <taxon>Actinomycetes</taxon>
        <taxon>Mycobacteriales</taxon>
        <taxon>Corynebacteriaceae</taxon>
        <taxon>Corynebacterium</taxon>
    </lineage>
</organism>
<feature type="transmembrane region" description="Helical" evidence="9">
    <location>
        <begin position="543"/>
        <end position="562"/>
    </location>
</feature>
<evidence type="ECO:0000256" key="8">
    <source>
        <dbReference type="SAM" id="MobiDB-lite"/>
    </source>
</evidence>
<feature type="transmembrane region" description="Helical" evidence="9">
    <location>
        <begin position="331"/>
        <end position="351"/>
    </location>
</feature>
<evidence type="ECO:0000256" key="4">
    <source>
        <dbReference type="ARBA" id="ARBA00022475"/>
    </source>
</evidence>
<dbReference type="InterPro" id="IPR018093">
    <property type="entry name" value="BCCT_CS"/>
</dbReference>
<gene>
    <name evidence="10" type="primary">betP</name>
    <name evidence="10" type="ORF">CGERO_03585</name>
</gene>
<evidence type="ECO:0000313" key="10">
    <source>
        <dbReference type="EMBL" id="AZA11036.1"/>
    </source>
</evidence>
<dbReference type="Gene3D" id="1.20.5.430">
    <property type="match status" value="1"/>
</dbReference>
<evidence type="ECO:0000313" key="11">
    <source>
        <dbReference type="Proteomes" id="UP000271587"/>
    </source>
</evidence>
<evidence type="ECO:0000256" key="7">
    <source>
        <dbReference type="ARBA" id="ARBA00023136"/>
    </source>
</evidence>
<dbReference type="Proteomes" id="UP000271587">
    <property type="component" value="Chromosome"/>
</dbReference>
<feature type="transmembrane region" description="Helical" evidence="9">
    <location>
        <begin position="421"/>
        <end position="439"/>
    </location>
</feature>
<feature type="transmembrane region" description="Helical" evidence="9">
    <location>
        <begin position="192"/>
        <end position="212"/>
    </location>
</feature>
<comment type="similarity">
    <text evidence="2">Belongs to the BCCT transporter (TC 2.A.15) family.</text>
</comment>
<keyword evidence="7 9" id="KW-0472">Membrane</keyword>
<feature type="transmembrane region" description="Helical" evidence="9">
    <location>
        <begin position="111"/>
        <end position="132"/>
    </location>
</feature>
<evidence type="ECO:0000256" key="5">
    <source>
        <dbReference type="ARBA" id="ARBA00022692"/>
    </source>
</evidence>
<keyword evidence="3" id="KW-0813">Transport</keyword>
<dbReference type="EMBL" id="CP033897">
    <property type="protein sequence ID" value="AZA11036.1"/>
    <property type="molecule type" value="Genomic_DNA"/>
</dbReference>
<evidence type="ECO:0000256" key="1">
    <source>
        <dbReference type="ARBA" id="ARBA00004651"/>
    </source>
</evidence>
<dbReference type="AlphaFoldDB" id="A0A3G6IZG3"/>
<keyword evidence="6 9" id="KW-1133">Transmembrane helix</keyword>
<dbReference type="KEGG" id="cgk:CGERO_03585"/>
<feature type="region of interest" description="Disordered" evidence="8">
    <location>
        <begin position="625"/>
        <end position="655"/>
    </location>
</feature>
<protein>
    <submittedName>
        <fullName evidence="10">Glycine betaine transporter BetP</fullName>
    </submittedName>
</protein>
<feature type="compositionally biased region" description="Basic and acidic residues" evidence="8">
    <location>
        <begin position="625"/>
        <end position="641"/>
    </location>
</feature>
<feature type="transmembrane region" description="Helical" evidence="9">
    <location>
        <begin position="363"/>
        <end position="386"/>
    </location>
</feature>
<comment type="subcellular location">
    <subcellularLocation>
        <location evidence="1">Cell membrane</location>
        <topology evidence="1">Multi-pass membrane protein</topology>
    </subcellularLocation>
</comment>
<evidence type="ECO:0000256" key="6">
    <source>
        <dbReference type="ARBA" id="ARBA00022989"/>
    </source>
</evidence>
<sequence length="655" mass="71323">MAEAPKNAEILMIQFELPKIIRIIGTMKESAENNPQPGENYENEGGVSPHETPELATASASANSELEEQRRGSSATAQLAALLSEASQVDQTVSTYKEEDRSYKGEAAAKVNWSVTLPAIIVSLVVVVWGIFGRDTFSDFSSTALSFVVENFGWAFVLFSTVFLVFGFGVALSKFGRIKLGRNDEAPEFSTVSWIAMMFAAGMGIGLMFYGVSEPLTDYLNGVPGHEERDVAQAMSTTLLHWTLHPWAIYGIFGLAIAYSTFRLGRRQLLSSAFIPLIGERRAKGSLGNFIDFMAILATIFGTACSLGIGATQIAAGLDAAGIIENPGMKSIIMIVSVLTLAYLISAMSGVGKGIQYVSNMNMVLAALIALFVFVVGPTVTILNFLPGSIGAYLSNFFEMIGRTAESADGTAGEWLNGWTIFYWAWWISWSPFVGMFLARISRGRTIREFLFGVMLVPSGVSVVWFAIFGGTAIHLEQQGESIYGDGDAEYQLFDLLHHFPGGNVIAIVAVVLLATFFITSADSASTVMGSMSQNGQVDANKYVSAVWGLLVGLIGMTMLVTGGSDVLGNLQNLTIIAASPFLLVIIALMFAILKDLRNDEIYLDYREQQRFAARLARERRIHVDREKRAQARQRRSDARNQRKISKSANSGMKK</sequence>
<dbReference type="NCBIfam" id="TIGR00842">
    <property type="entry name" value="bcct"/>
    <property type="match status" value="1"/>
</dbReference>
<dbReference type="PANTHER" id="PTHR30047:SF7">
    <property type="entry name" value="HIGH-AFFINITY CHOLINE TRANSPORT PROTEIN"/>
    <property type="match status" value="1"/>
</dbReference>
<accession>A0A3G6IZG3</accession>
<dbReference type="GO" id="GO:0022857">
    <property type="term" value="F:transmembrane transporter activity"/>
    <property type="evidence" value="ECO:0007669"/>
    <property type="project" value="InterPro"/>
</dbReference>
<feature type="transmembrane region" description="Helical" evidence="9">
    <location>
        <begin position="496"/>
        <end position="522"/>
    </location>
</feature>
<feature type="transmembrane region" description="Helical" evidence="9">
    <location>
        <begin position="152"/>
        <end position="172"/>
    </location>
</feature>
<proteinExistence type="inferred from homology"/>
<dbReference type="PROSITE" id="PS01303">
    <property type="entry name" value="BCCT"/>
    <property type="match status" value="1"/>
</dbReference>
<keyword evidence="11" id="KW-1185">Reference proteome</keyword>
<dbReference type="GO" id="GO:0005886">
    <property type="term" value="C:plasma membrane"/>
    <property type="evidence" value="ECO:0007669"/>
    <property type="project" value="UniProtKB-SubCell"/>
</dbReference>
<feature type="transmembrane region" description="Helical" evidence="9">
    <location>
        <begin position="574"/>
        <end position="594"/>
    </location>
</feature>
<name>A0A3G6IZG3_9CORY</name>
<dbReference type="PANTHER" id="PTHR30047">
    <property type="entry name" value="HIGH-AFFINITY CHOLINE TRANSPORT PROTEIN-RELATED"/>
    <property type="match status" value="1"/>
</dbReference>
<dbReference type="InterPro" id="IPR000060">
    <property type="entry name" value="BCCT_transptr"/>
</dbReference>
<feature type="transmembrane region" description="Helical" evidence="9">
    <location>
        <begin position="451"/>
        <end position="476"/>
    </location>
</feature>
<feature type="region of interest" description="Disordered" evidence="8">
    <location>
        <begin position="30"/>
        <end position="69"/>
    </location>
</feature>
<keyword evidence="4" id="KW-1003">Cell membrane</keyword>
<evidence type="ECO:0000256" key="3">
    <source>
        <dbReference type="ARBA" id="ARBA00022448"/>
    </source>
</evidence>
<reference evidence="10 11" key="1">
    <citation type="submission" date="2018-11" db="EMBL/GenBank/DDBJ databases">
        <authorList>
            <person name="Kleinhagauer T."/>
            <person name="Glaeser S.P."/>
            <person name="Spergser J."/>
            <person name="Ruckert C."/>
            <person name="Kaempfer P."/>
            <person name="Busse H.-J."/>
        </authorList>
    </citation>
    <scope>NUCLEOTIDE SEQUENCE [LARGE SCALE GENOMIC DNA]</scope>
    <source>
        <strain evidence="10 11">W8</strain>
    </source>
</reference>
<feature type="transmembrane region" description="Helical" evidence="9">
    <location>
        <begin position="244"/>
        <end position="262"/>
    </location>
</feature>
<keyword evidence="5 9" id="KW-0812">Transmembrane</keyword>
<feature type="transmembrane region" description="Helical" evidence="9">
    <location>
        <begin position="290"/>
        <end position="311"/>
    </location>
</feature>
<evidence type="ECO:0000256" key="9">
    <source>
        <dbReference type="SAM" id="Phobius"/>
    </source>
</evidence>
<dbReference type="Pfam" id="PF02028">
    <property type="entry name" value="BCCT"/>
    <property type="match status" value="1"/>
</dbReference>